<dbReference type="NCBIfam" id="TIGR00723">
    <property type="entry name" value="ttdB_fumA_fumB"/>
    <property type="match status" value="1"/>
</dbReference>
<accession>A0A1V6C7N7</accession>
<dbReference type="Pfam" id="PF05683">
    <property type="entry name" value="Fumerase_C"/>
    <property type="match status" value="1"/>
</dbReference>
<dbReference type="EMBL" id="MWDQ01000109">
    <property type="protein sequence ID" value="OQB72861.1"/>
    <property type="molecule type" value="Genomic_DNA"/>
</dbReference>
<comment type="caution">
    <text evidence="4">The sequence shown here is derived from an EMBL/GenBank/DDBJ whole genome shotgun (WGS) entry which is preliminary data.</text>
</comment>
<proteinExistence type="inferred from homology"/>
<evidence type="ECO:0000256" key="1">
    <source>
        <dbReference type="ARBA" id="ARBA00008876"/>
    </source>
</evidence>
<dbReference type="SUPFAM" id="SSF117457">
    <property type="entry name" value="FumA C-terminal domain-like"/>
    <property type="match status" value="1"/>
</dbReference>
<dbReference type="AlphaFoldDB" id="A0A1V6C7N7"/>
<evidence type="ECO:0000256" key="2">
    <source>
        <dbReference type="ARBA" id="ARBA00023239"/>
    </source>
</evidence>
<name>A0A1V6C7N7_UNCT6</name>
<sequence length="173" mass="19234">MIKIQTPLDTKIITRLRVGDSVEISGTIYGARDAAHKRFIEILKNNGRLPIDIENQIIYYVGPSATPPGFIVGSCGPTTSSRMDRYTIKLLEYGLKGMIGKGIRSKNVKKAIVEHNAIYFVTYGGCGAYLSRFIRKWDIAAFPELGPEAVYKIEVEKFPAIVGIDVKGNDIYF</sequence>
<protein>
    <submittedName>
        <fullName evidence="4">Fumarate hydratase class I, anaerobic</fullName>
        <ecNumber evidence="4">4.2.1.2</ecNumber>
    </submittedName>
</protein>
<dbReference type="InterPro" id="IPR004647">
    <property type="entry name" value="Fe-S_hydro-lyase_TtdB-typ_cat"/>
</dbReference>
<comment type="similarity">
    <text evidence="1">Belongs to the class-I fumarase family.</text>
</comment>
<dbReference type="InterPro" id="IPR036660">
    <property type="entry name" value="Fe-S_hydroAse_TtdB_cat_sf"/>
</dbReference>
<dbReference type="PANTHER" id="PTHR43351">
    <property type="entry name" value="L(+)-TARTRATE DEHYDRATASE SUBUNIT BETA"/>
    <property type="match status" value="1"/>
</dbReference>
<reference evidence="4" key="1">
    <citation type="submission" date="2017-02" db="EMBL/GenBank/DDBJ databases">
        <title>Delving into the versatile metabolic prowess of the omnipresent phylum Bacteroidetes.</title>
        <authorList>
            <person name="Nobu M.K."/>
            <person name="Mei R."/>
            <person name="Narihiro T."/>
            <person name="Kuroda K."/>
            <person name="Liu W.-T."/>
        </authorList>
    </citation>
    <scope>NUCLEOTIDE SEQUENCE</scope>
    <source>
        <strain evidence="4">ADurb.Bin131</strain>
    </source>
</reference>
<feature type="domain" description="Fe-S hydro-lyase tartrate dehydratase beta-type catalytic" evidence="3">
    <location>
        <begin position="2"/>
        <end position="172"/>
    </location>
</feature>
<evidence type="ECO:0000259" key="3">
    <source>
        <dbReference type="Pfam" id="PF05683"/>
    </source>
</evidence>
<dbReference type="Gene3D" id="3.20.130.10">
    <property type="entry name" value="Fe-S hydro-lyase, tartrate dehydratase beta-type, catalytic domain"/>
    <property type="match status" value="1"/>
</dbReference>
<dbReference type="GO" id="GO:0004333">
    <property type="term" value="F:fumarate hydratase activity"/>
    <property type="evidence" value="ECO:0007669"/>
    <property type="project" value="UniProtKB-EC"/>
</dbReference>
<dbReference type="Proteomes" id="UP000485562">
    <property type="component" value="Unassembled WGS sequence"/>
</dbReference>
<keyword evidence="2 4" id="KW-0456">Lyase</keyword>
<organism evidence="4">
    <name type="scientific">candidate division TA06 bacterium ADurb.Bin131</name>
    <dbReference type="NCBI Taxonomy" id="1852827"/>
    <lineage>
        <taxon>Bacteria</taxon>
        <taxon>Bacteria division TA06</taxon>
    </lineage>
</organism>
<gene>
    <name evidence="4" type="primary">fumB</name>
    <name evidence="4" type="ORF">BWX89_01183</name>
</gene>
<dbReference type="EC" id="4.2.1.2" evidence="4"/>
<evidence type="ECO:0000313" key="4">
    <source>
        <dbReference type="EMBL" id="OQB72861.1"/>
    </source>
</evidence>
<dbReference type="PANTHER" id="PTHR43351:SF2">
    <property type="entry name" value="L(+)-TARTRATE DEHYDRATASE SUBUNIT BETA-RELATED"/>
    <property type="match status" value="1"/>
</dbReference>